<reference evidence="2" key="1">
    <citation type="submission" date="2016-10" db="EMBL/GenBank/DDBJ databases">
        <authorList>
            <person name="Varghese N."/>
            <person name="Submissions S."/>
        </authorList>
    </citation>
    <scope>NUCLEOTIDE SEQUENCE [LARGE SCALE GENOMIC DNA]</scope>
    <source>
        <strain evidence="2">DSM 8987</strain>
    </source>
</reference>
<dbReference type="EMBL" id="FNAQ01000005">
    <property type="protein sequence ID" value="SDE21207.1"/>
    <property type="molecule type" value="Genomic_DNA"/>
</dbReference>
<protein>
    <submittedName>
        <fullName evidence="1">Uncharacterized protein</fullName>
    </submittedName>
</protein>
<name>A0A1G7B2Y5_9BACT</name>
<dbReference type="AlphaFoldDB" id="A0A1G7B2Y5"/>
<keyword evidence="2" id="KW-1185">Reference proteome</keyword>
<gene>
    <name evidence="1" type="ORF">SAMN05661003_10532</name>
</gene>
<proteinExistence type="predicted"/>
<dbReference type="Proteomes" id="UP000243205">
    <property type="component" value="Unassembled WGS sequence"/>
</dbReference>
<evidence type="ECO:0000313" key="1">
    <source>
        <dbReference type="EMBL" id="SDE21207.1"/>
    </source>
</evidence>
<sequence>MALTQHQKDVFGLAVEALECNGCKAMDHAAATRVQSSSLPGQRPIIEWAVDYLACLPAIDCLRKLVIRAHLAPEGQWTCLEIRQCGGAMRGFYSRLSARQLLAEGDRYLERP</sequence>
<dbReference type="RefSeq" id="WP_092077545.1">
    <property type="nucleotide sequence ID" value="NZ_FNAQ01000005.1"/>
</dbReference>
<evidence type="ECO:0000313" key="2">
    <source>
        <dbReference type="Proteomes" id="UP000243205"/>
    </source>
</evidence>
<organism evidence="1 2">
    <name type="scientific">Desulfuromonas thiophila</name>
    <dbReference type="NCBI Taxonomy" id="57664"/>
    <lineage>
        <taxon>Bacteria</taxon>
        <taxon>Pseudomonadati</taxon>
        <taxon>Thermodesulfobacteriota</taxon>
        <taxon>Desulfuromonadia</taxon>
        <taxon>Desulfuromonadales</taxon>
        <taxon>Desulfuromonadaceae</taxon>
        <taxon>Desulfuromonas</taxon>
    </lineage>
</organism>
<accession>A0A1G7B2Y5</accession>